<gene>
    <name evidence="1" type="ORF">CAter282_3752</name>
</gene>
<protein>
    <submittedName>
        <fullName evidence="1">Uncharacterized protein</fullName>
    </submittedName>
</protein>
<evidence type="ECO:0000313" key="1">
    <source>
        <dbReference type="EMBL" id="AMP11430.1"/>
    </source>
</evidence>
<dbReference type="EMBL" id="CP013235">
    <property type="protein sequence ID" value="AMP11430.1"/>
    <property type="molecule type" value="Genomic_DNA"/>
</dbReference>
<evidence type="ECO:0000313" key="2">
    <source>
        <dbReference type="Proteomes" id="UP000071778"/>
    </source>
</evidence>
<proteinExistence type="predicted"/>
<sequence length="65" mass="7439">MVLDCDDTQDLWDKLTKTRVRMLEVAPGRLPRKICKKIMYGYNNGFLLKPTNFSTAIITCFASVP</sequence>
<reference evidence="1 2" key="1">
    <citation type="submission" date="2015-11" db="EMBL/GenBank/DDBJ databases">
        <title>Exploring the genomic traits of fungus-feeding bacterial genus Collimonas.</title>
        <authorList>
            <person name="Song C."/>
            <person name="Schmidt R."/>
            <person name="de Jager V."/>
            <person name="Krzyzanowska D."/>
            <person name="Jongedijk E."/>
            <person name="Cankar K."/>
            <person name="Beekwilder J."/>
            <person name="van Veen A."/>
            <person name="de Boer W."/>
            <person name="van Veen J.A."/>
            <person name="Garbeva P."/>
        </authorList>
    </citation>
    <scope>NUCLEOTIDE SEQUENCE [LARGE SCALE GENOMIC DNA]</scope>
    <source>
        <strain evidence="1 2">Ter282</strain>
    </source>
</reference>
<dbReference type="AlphaFoldDB" id="A0A127PUU5"/>
<dbReference type="PATRIC" id="fig|279058.17.peg.4060"/>
<accession>A0A127PUU5</accession>
<organism evidence="1 2">
    <name type="scientific">Collimonas arenae</name>
    <dbReference type="NCBI Taxonomy" id="279058"/>
    <lineage>
        <taxon>Bacteria</taxon>
        <taxon>Pseudomonadati</taxon>
        <taxon>Pseudomonadota</taxon>
        <taxon>Betaproteobacteria</taxon>
        <taxon>Burkholderiales</taxon>
        <taxon>Oxalobacteraceae</taxon>
        <taxon>Collimonas</taxon>
    </lineage>
</organism>
<name>A0A127PUU5_9BURK</name>
<keyword evidence="2" id="KW-1185">Reference proteome</keyword>
<dbReference type="Proteomes" id="UP000071778">
    <property type="component" value="Chromosome"/>
</dbReference>